<gene>
    <name evidence="2" type="ORF">AMON00008_LOCUS24078</name>
    <name evidence="3" type="ORF">AMON00008_LOCUS24080</name>
</gene>
<dbReference type="AlphaFoldDB" id="A0A6T1AFC4"/>
<sequence>MSDADAEDEGKRSTKKGRAKPRGGGSEEEGKKAKKRGASKRRDEDSEEEKESEPDLQERVLTNEWLNDLFLGFAKIYEVTVQTGKNIGDCVTRSAYPIKERLISAADEASSRINPSTEHRAARGEFSTTPTFAHE</sequence>
<proteinExistence type="predicted"/>
<organism evidence="3">
    <name type="scientific">Alexandrium monilatum</name>
    <dbReference type="NCBI Taxonomy" id="311494"/>
    <lineage>
        <taxon>Eukaryota</taxon>
        <taxon>Sar</taxon>
        <taxon>Alveolata</taxon>
        <taxon>Dinophyceae</taxon>
        <taxon>Gonyaulacales</taxon>
        <taxon>Pyrocystaceae</taxon>
        <taxon>Alexandrium</taxon>
    </lineage>
</organism>
<feature type="region of interest" description="Disordered" evidence="1">
    <location>
        <begin position="1"/>
        <end position="59"/>
    </location>
</feature>
<dbReference type="EMBL" id="HBNR01035107">
    <property type="protein sequence ID" value="CAE4590707.1"/>
    <property type="molecule type" value="Transcribed_RNA"/>
</dbReference>
<reference evidence="3" key="1">
    <citation type="submission" date="2021-01" db="EMBL/GenBank/DDBJ databases">
        <authorList>
            <person name="Corre E."/>
            <person name="Pelletier E."/>
            <person name="Niang G."/>
            <person name="Scheremetjew M."/>
            <person name="Finn R."/>
            <person name="Kale V."/>
            <person name="Holt S."/>
            <person name="Cochrane G."/>
            <person name="Meng A."/>
            <person name="Brown T."/>
            <person name="Cohen L."/>
        </authorList>
    </citation>
    <scope>NUCLEOTIDE SEQUENCE</scope>
    <source>
        <strain evidence="3">CCMP3105</strain>
    </source>
</reference>
<accession>A0A6T1AFC4</accession>
<dbReference type="EMBL" id="HBNR01035105">
    <property type="protein sequence ID" value="CAE4590704.1"/>
    <property type="molecule type" value="Transcribed_RNA"/>
</dbReference>
<evidence type="ECO:0000313" key="2">
    <source>
        <dbReference type="EMBL" id="CAE4590704.1"/>
    </source>
</evidence>
<protein>
    <submittedName>
        <fullName evidence="3">Uncharacterized protein</fullName>
    </submittedName>
</protein>
<name>A0A6T1AFC4_9DINO</name>
<evidence type="ECO:0000313" key="3">
    <source>
        <dbReference type="EMBL" id="CAE4590707.1"/>
    </source>
</evidence>
<feature type="compositionally biased region" description="Polar residues" evidence="1">
    <location>
        <begin position="126"/>
        <end position="135"/>
    </location>
</feature>
<feature type="compositionally biased region" description="Acidic residues" evidence="1">
    <location>
        <begin position="45"/>
        <end position="55"/>
    </location>
</feature>
<feature type="region of interest" description="Disordered" evidence="1">
    <location>
        <begin position="108"/>
        <end position="135"/>
    </location>
</feature>
<evidence type="ECO:0000256" key="1">
    <source>
        <dbReference type="SAM" id="MobiDB-lite"/>
    </source>
</evidence>